<sequence>MSSLKVIFLYFFAAFTIFSGKRFLQIHKTCPISRLLVTKQLNEYELTILSN</sequence>
<dbReference type="EMBL" id="MNCJ02000328">
    <property type="protein sequence ID" value="KAF5772231.1"/>
    <property type="molecule type" value="Genomic_DNA"/>
</dbReference>
<evidence type="ECO:0000313" key="4">
    <source>
        <dbReference type="Proteomes" id="UP000215914"/>
    </source>
</evidence>
<gene>
    <name evidence="3" type="ORF">HannXRQ_Chr13g0392761</name>
    <name evidence="2" type="ORF">HanXRQr2_Chr13g0574391</name>
</gene>
<keyword evidence="1" id="KW-0472">Membrane</keyword>
<protein>
    <submittedName>
        <fullName evidence="3">Uncharacterized protein</fullName>
    </submittedName>
</protein>
<accession>A0A251SPX1</accession>
<dbReference type="AlphaFoldDB" id="A0A251SPX1"/>
<reference evidence="2" key="3">
    <citation type="submission" date="2020-06" db="EMBL/GenBank/DDBJ databases">
        <title>Helianthus annuus Genome sequencing and assembly Release 2.</title>
        <authorList>
            <person name="Gouzy J."/>
            <person name="Langlade N."/>
            <person name="Munos S."/>
        </authorList>
    </citation>
    <scope>NUCLEOTIDE SEQUENCE</scope>
    <source>
        <tissue evidence="2">Leaves</tissue>
    </source>
</reference>
<dbReference type="InParanoid" id="A0A251SPX1"/>
<name>A0A251SPX1_HELAN</name>
<dbReference type="Gramene" id="mRNA:HanXRQr2_Chr13g0574391">
    <property type="protein sequence ID" value="CDS:HanXRQr2_Chr13g0574391.1"/>
    <property type="gene ID" value="HanXRQr2_Chr13g0574391"/>
</dbReference>
<keyword evidence="1" id="KW-0812">Transmembrane</keyword>
<keyword evidence="4" id="KW-1185">Reference proteome</keyword>
<reference evidence="2 4" key="1">
    <citation type="journal article" date="2017" name="Nature">
        <title>The sunflower genome provides insights into oil metabolism, flowering and Asterid evolution.</title>
        <authorList>
            <person name="Badouin H."/>
            <person name="Gouzy J."/>
            <person name="Grassa C.J."/>
            <person name="Murat F."/>
            <person name="Staton S.E."/>
            <person name="Cottret L."/>
            <person name="Lelandais-Briere C."/>
            <person name="Owens G.L."/>
            <person name="Carrere S."/>
            <person name="Mayjonade B."/>
            <person name="Legrand L."/>
            <person name="Gill N."/>
            <person name="Kane N.C."/>
            <person name="Bowers J.E."/>
            <person name="Hubner S."/>
            <person name="Bellec A."/>
            <person name="Berard A."/>
            <person name="Berges H."/>
            <person name="Blanchet N."/>
            <person name="Boniface M.C."/>
            <person name="Brunel D."/>
            <person name="Catrice O."/>
            <person name="Chaidir N."/>
            <person name="Claudel C."/>
            <person name="Donnadieu C."/>
            <person name="Faraut T."/>
            <person name="Fievet G."/>
            <person name="Helmstetter N."/>
            <person name="King M."/>
            <person name="Knapp S.J."/>
            <person name="Lai Z."/>
            <person name="Le Paslier M.C."/>
            <person name="Lippi Y."/>
            <person name="Lorenzon L."/>
            <person name="Mandel J.R."/>
            <person name="Marage G."/>
            <person name="Marchand G."/>
            <person name="Marquand E."/>
            <person name="Bret-Mestries E."/>
            <person name="Morien E."/>
            <person name="Nambeesan S."/>
            <person name="Nguyen T."/>
            <person name="Pegot-Espagnet P."/>
            <person name="Pouilly N."/>
            <person name="Raftis F."/>
            <person name="Sallet E."/>
            <person name="Schiex T."/>
            <person name="Thomas J."/>
            <person name="Vandecasteele C."/>
            <person name="Vares D."/>
            <person name="Vear F."/>
            <person name="Vautrin S."/>
            <person name="Crespi M."/>
            <person name="Mangin B."/>
            <person name="Burke J.M."/>
            <person name="Salse J."/>
            <person name="Munos S."/>
            <person name="Vincourt P."/>
            <person name="Rieseberg L.H."/>
            <person name="Langlade N.B."/>
        </authorList>
    </citation>
    <scope>NUCLEOTIDE SEQUENCE [LARGE SCALE GENOMIC DNA]</scope>
    <source>
        <strain evidence="4">cv. SF193</strain>
        <tissue evidence="2">Leaves</tissue>
    </source>
</reference>
<evidence type="ECO:0000256" key="1">
    <source>
        <dbReference type="SAM" id="Phobius"/>
    </source>
</evidence>
<evidence type="ECO:0000313" key="3">
    <source>
        <dbReference type="EMBL" id="OTG00593.1"/>
    </source>
</evidence>
<evidence type="ECO:0000313" key="2">
    <source>
        <dbReference type="EMBL" id="KAF5772231.1"/>
    </source>
</evidence>
<feature type="transmembrane region" description="Helical" evidence="1">
    <location>
        <begin position="6"/>
        <end position="24"/>
    </location>
</feature>
<organism evidence="3 4">
    <name type="scientific">Helianthus annuus</name>
    <name type="common">Common sunflower</name>
    <dbReference type="NCBI Taxonomy" id="4232"/>
    <lineage>
        <taxon>Eukaryota</taxon>
        <taxon>Viridiplantae</taxon>
        <taxon>Streptophyta</taxon>
        <taxon>Embryophyta</taxon>
        <taxon>Tracheophyta</taxon>
        <taxon>Spermatophyta</taxon>
        <taxon>Magnoliopsida</taxon>
        <taxon>eudicotyledons</taxon>
        <taxon>Gunneridae</taxon>
        <taxon>Pentapetalae</taxon>
        <taxon>asterids</taxon>
        <taxon>campanulids</taxon>
        <taxon>Asterales</taxon>
        <taxon>Asteraceae</taxon>
        <taxon>Asteroideae</taxon>
        <taxon>Heliantheae alliance</taxon>
        <taxon>Heliantheae</taxon>
        <taxon>Helianthus</taxon>
    </lineage>
</organism>
<keyword evidence="1" id="KW-1133">Transmembrane helix</keyword>
<dbReference type="Proteomes" id="UP000215914">
    <property type="component" value="Chromosome 13"/>
</dbReference>
<proteinExistence type="predicted"/>
<reference evidence="3" key="2">
    <citation type="submission" date="2017-02" db="EMBL/GenBank/DDBJ databases">
        <title>Sunflower complete genome.</title>
        <authorList>
            <person name="Langlade N."/>
            <person name="Munos S."/>
        </authorList>
    </citation>
    <scope>NUCLEOTIDE SEQUENCE [LARGE SCALE GENOMIC DNA]</scope>
    <source>
        <tissue evidence="3">Leaves</tissue>
    </source>
</reference>
<dbReference type="EMBL" id="CM007902">
    <property type="protein sequence ID" value="OTG00593.1"/>
    <property type="molecule type" value="Genomic_DNA"/>
</dbReference>